<evidence type="ECO:0000256" key="4">
    <source>
        <dbReference type="ARBA" id="ARBA00023015"/>
    </source>
</evidence>
<dbReference type="GO" id="GO:0003700">
    <property type="term" value="F:DNA-binding transcription factor activity"/>
    <property type="evidence" value="ECO:0007669"/>
    <property type="project" value="InterPro"/>
</dbReference>
<dbReference type="InterPro" id="IPR036390">
    <property type="entry name" value="WH_DNA-bd_sf"/>
</dbReference>
<keyword evidence="5" id="KW-0238">DNA-binding</keyword>
<sequence length="155" mass="16960">MPSTKHTHSHVEAADIAHHVATKLDEIGQRFTSGRRIIVESLSAAKRPLSIPEILETTTGLAQSSAYRNLTVLENAGVVVRVITTDEWARFELSEDITGHHHHMVCSVCGAVDDVRIPDSIEHELDNALAKVANKAGFVMAHHRLDVVGVCKECI</sequence>
<keyword evidence="6" id="KW-0804">Transcription</keyword>
<dbReference type="GO" id="GO:0045892">
    <property type="term" value="P:negative regulation of DNA-templated transcription"/>
    <property type="evidence" value="ECO:0007669"/>
    <property type="project" value="TreeGrafter"/>
</dbReference>
<comment type="similarity">
    <text evidence="1">Belongs to the Fur family.</text>
</comment>
<dbReference type="EMBL" id="CAEZUX010000013">
    <property type="protein sequence ID" value="CAB4608354.1"/>
    <property type="molecule type" value="Genomic_DNA"/>
</dbReference>
<keyword evidence="2" id="KW-0678">Repressor</keyword>
<dbReference type="CDD" id="cd07153">
    <property type="entry name" value="Fur_like"/>
    <property type="match status" value="1"/>
</dbReference>
<evidence type="ECO:0000256" key="6">
    <source>
        <dbReference type="ARBA" id="ARBA00023163"/>
    </source>
</evidence>
<evidence type="ECO:0000313" key="7">
    <source>
        <dbReference type="EMBL" id="CAB4608354.1"/>
    </source>
</evidence>
<evidence type="ECO:0000256" key="1">
    <source>
        <dbReference type="ARBA" id="ARBA00007957"/>
    </source>
</evidence>
<keyword evidence="4" id="KW-0805">Transcription regulation</keyword>
<dbReference type="InterPro" id="IPR043135">
    <property type="entry name" value="Fur_C"/>
</dbReference>
<evidence type="ECO:0000256" key="2">
    <source>
        <dbReference type="ARBA" id="ARBA00022491"/>
    </source>
</evidence>
<name>A0A6J6HAU7_9ZZZZ</name>
<dbReference type="SUPFAM" id="SSF46785">
    <property type="entry name" value="Winged helix' DNA-binding domain"/>
    <property type="match status" value="1"/>
</dbReference>
<evidence type="ECO:0000256" key="5">
    <source>
        <dbReference type="ARBA" id="ARBA00023125"/>
    </source>
</evidence>
<dbReference type="GO" id="GO:0008270">
    <property type="term" value="F:zinc ion binding"/>
    <property type="evidence" value="ECO:0007669"/>
    <property type="project" value="TreeGrafter"/>
</dbReference>
<dbReference type="Gene3D" id="3.30.1490.190">
    <property type="match status" value="1"/>
</dbReference>
<organism evidence="7">
    <name type="scientific">freshwater metagenome</name>
    <dbReference type="NCBI Taxonomy" id="449393"/>
    <lineage>
        <taxon>unclassified sequences</taxon>
        <taxon>metagenomes</taxon>
        <taxon>ecological metagenomes</taxon>
    </lineage>
</organism>
<reference evidence="7" key="1">
    <citation type="submission" date="2020-05" db="EMBL/GenBank/DDBJ databases">
        <authorList>
            <person name="Chiriac C."/>
            <person name="Salcher M."/>
            <person name="Ghai R."/>
            <person name="Kavagutti S V."/>
        </authorList>
    </citation>
    <scope>NUCLEOTIDE SEQUENCE</scope>
</reference>
<dbReference type="Pfam" id="PF01475">
    <property type="entry name" value="FUR"/>
    <property type="match status" value="1"/>
</dbReference>
<dbReference type="GO" id="GO:1900376">
    <property type="term" value="P:regulation of secondary metabolite biosynthetic process"/>
    <property type="evidence" value="ECO:0007669"/>
    <property type="project" value="TreeGrafter"/>
</dbReference>
<gene>
    <name evidence="7" type="ORF">UFOPK1874_00262</name>
</gene>
<dbReference type="PANTHER" id="PTHR33202:SF7">
    <property type="entry name" value="FERRIC UPTAKE REGULATION PROTEIN"/>
    <property type="match status" value="1"/>
</dbReference>
<proteinExistence type="inferred from homology"/>
<dbReference type="PANTHER" id="PTHR33202">
    <property type="entry name" value="ZINC UPTAKE REGULATION PROTEIN"/>
    <property type="match status" value="1"/>
</dbReference>
<dbReference type="AlphaFoldDB" id="A0A6J6HAU7"/>
<dbReference type="InterPro" id="IPR036388">
    <property type="entry name" value="WH-like_DNA-bd_sf"/>
</dbReference>
<dbReference type="Gene3D" id="1.10.10.10">
    <property type="entry name" value="Winged helix-like DNA-binding domain superfamily/Winged helix DNA-binding domain"/>
    <property type="match status" value="1"/>
</dbReference>
<accession>A0A6J6HAU7</accession>
<dbReference type="GO" id="GO:0000976">
    <property type="term" value="F:transcription cis-regulatory region binding"/>
    <property type="evidence" value="ECO:0007669"/>
    <property type="project" value="TreeGrafter"/>
</dbReference>
<keyword evidence="3" id="KW-0862">Zinc</keyword>
<evidence type="ECO:0000256" key="3">
    <source>
        <dbReference type="ARBA" id="ARBA00022833"/>
    </source>
</evidence>
<protein>
    <submittedName>
        <fullName evidence="7">Unannotated protein</fullName>
    </submittedName>
</protein>
<dbReference type="InterPro" id="IPR002481">
    <property type="entry name" value="FUR"/>
</dbReference>